<dbReference type="AlphaFoldDB" id="A0A0F9EZ86"/>
<accession>A0A0F9EZ86</accession>
<protein>
    <submittedName>
        <fullName evidence="1">Uncharacterized protein</fullName>
    </submittedName>
</protein>
<comment type="caution">
    <text evidence="1">The sequence shown here is derived from an EMBL/GenBank/DDBJ whole genome shotgun (WGS) entry which is preliminary data.</text>
</comment>
<reference evidence="1" key="1">
    <citation type="journal article" date="2015" name="Nature">
        <title>Complex archaea that bridge the gap between prokaryotes and eukaryotes.</title>
        <authorList>
            <person name="Spang A."/>
            <person name="Saw J.H."/>
            <person name="Jorgensen S.L."/>
            <person name="Zaremba-Niedzwiedzka K."/>
            <person name="Martijn J."/>
            <person name="Lind A.E."/>
            <person name="van Eijk R."/>
            <person name="Schleper C."/>
            <person name="Guy L."/>
            <person name="Ettema T.J."/>
        </authorList>
    </citation>
    <scope>NUCLEOTIDE SEQUENCE</scope>
</reference>
<gene>
    <name evidence="1" type="ORF">LCGC14_2014960</name>
</gene>
<name>A0A0F9EZ86_9ZZZZ</name>
<sequence length="55" mass="6536">MEICIECDVKYDKKTLSIYARNTYPSTCKHCIFKKVDSEAYKGMTDEIRRFLYEG</sequence>
<proteinExistence type="predicted"/>
<evidence type="ECO:0000313" key="1">
    <source>
        <dbReference type="EMBL" id="KKL79428.1"/>
    </source>
</evidence>
<dbReference type="EMBL" id="LAZR01023175">
    <property type="protein sequence ID" value="KKL79428.1"/>
    <property type="molecule type" value="Genomic_DNA"/>
</dbReference>
<organism evidence="1">
    <name type="scientific">marine sediment metagenome</name>
    <dbReference type="NCBI Taxonomy" id="412755"/>
    <lineage>
        <taxon>unclassified sequences</taxon>
        <taxon>metagenomes</taxon>
        <taxon>ecological metagenomes</taxon>
    </lineage>
</organism>